<keyword evidence="2" id="KW-1185">Reference proteome</keyword>
<evidence type="ECO:0000313" key="1">
    <source>
        <dbReference type="EMBL" id="CAH2409377.1"/>
    </source>
</evidence>
<sequence length="115" mass="13051">METKKAIGQRGSWFAKVDGTPLPCIHKYWLKGLRYHDRYRRHENASTVKIEELVDAIRSGGKVILTDDDASLNASGEVIGFDRTKYIAIYAVTAVEYDKDNGLRLNLSERLAHLE</sequence>
<name>A0ABM9EKE6_9HYPH</name>
<evidence type="ECO:0008006" key="3">
    <source>
        <dbReference type="Google" id="ProtNLM"/>
    </source>
</evidence>
<evidence type="ECO:0000313" key="2">
    <source>
        <dbReference type="Proteomes" id="UP001153050"/>
    </source>
</evidence>
<gene>
    <name evidence="1" type="ORF">MES5069_830024</name>
</gene>
<proteinExistence type="predicted"/>
<dbReference type="EMBL" id="CAKXZT010000183">
    <property type="protein sequence ID" value="CAH2409377.1"/>
    <property type="molecule type" value="Genomic_DNA"/>
</dbReference>
<protein>
    <recommendedName>
        <fullName evidence="3">Phage protein</fullName>
    </recommendedName>
</protein>
<comment type="caution">
    <text evidence="1">The sequence shown here is derived from an EMBL/GenBank/DDBJ whole genome shotgun (WGS) entry which is preliminary data.</text>
</comment>
<dbReference type="RefSeq" id="WP_254022451.1">
    <property type="nucleotide sequence ID" value="NZ_CAKXZT010000183.1"/>
</dbReference>
<dbReference type="Proteomes" id="UP001153050">
    <property type="component" value="Unassembled WGS sequence"/>
</dbReference>
<reference evidence="1 2" key="1">
    <citation type="submission" date="2022-03" db="EMBL/GenBank/DDBJ databases">
        <authorList>
            <person name="Brunel B."/>
        </authorList>
    </citation>
    <scope>NUCLEOTIDE SEQUENCE [LARGE SCALE GENOMIC DNA]</scope>
    <source>
        <strain evidence="1">STM5069sample</strain>
    </source>
</reference>
<accession>A0ABM9EKE6</accession>
<organism evidence="1 2">
    <name type="scientific">Mesorhizobium escarrei</name>
    <dbReference type="NCBI Taxonomy" id="666018"/>
    <lineage>
        <taxon>Bacteria</taxon>
        <taxon>Pseudomonadati</taxon>
        <taxon>Pseudomonadota</taxon>
        <taxon>Alphaproteobacteria</taxon>
        <taxon>Hyphomicrobiales</taxon>
        <taxon>Phyllobacteriaceae</taxon>
        <taxon>Mesorhizobium</taxon>
    </lineage>
</organism>